<comment type="subcellular location">
    <subcellularLocation>
        <location evidence="1">Cell inner membrane</location>
        <topology evidence="1">Peripheral membrane protein</topology>
    </subcellularLocation>
</comment>
<sequence length="361" mass="38949">MTEKDNALELGDVKCHFAQGKVRAVDGVSLSVPRGEILSILGPSGCGKTTLMRMIAGLETPTQGYIRIHGRDVAGLTPQQRNVGLVFQSLAVFPHMTVEKNVAFGLRMRNVASETIRAKVRDVLELVQLPPANFAARWPNELSGGQLQRVALARTLVTQPALVLFDEPMAALDRRLRDYMAVELRAIQKKMGIAAVYVTHDQQTASTMSDRIAVMSGGKVLQVGPPPDIYNAPANRFVAEFVGDANILTVGKVLSVDGDISEVEVEAGCRLRVKACEHLTKGGKIIFRPGQTQVDVADPGGGMQAKLVSVSFNSGFYHWQMELPDGTSLSAGSTRDYLASASTGQSVWVSVDPEHTRVVEA</sequence>
<dbReference type="SMART" id="SM00382">
    <property type="entry name" value="AAA"/>
    <property type="match status" value="1"/>
</dbReference>
<organism evidence="8 9">
    <name type="scientific">Bradyrhizobium cajani</name>
    <dbReference type="NCBI Taxonomy" id="1928661"/>
    <lineage>
        <taxon>Bacteria</taxon>
        <taxon>Pseudomonadati</taxon>
        <taxon>Pseudomonadota</taxon>
        <taxon>Alphaproteobacteria</taxon>
        <taxon>Hyphomicrobiales</taxon>
        <taxon>Nitrobacteraceae</taxon>
        <taxon>Bradyrhizobium</taxon>
    </lineage>
</organism>
<evidence type="ECO:0000256" key="4">
    <source>
        <dbReference type="ARBA" id="ARBA00022741"/>
    </source>
</evidence>
<gene>
    <name evidence="8" type="ORF">GPL20_25530</name>
</gene>
<dbReference type="InterPro" id="IPR017871">
    <property type="entry name" value="ABC_transporter-like_CS"/>
</dbReference>
<evidence type="ECO:0000256" key="1">
    <source>
        <dbReference type="ARBA" id="ARBA00004417"/>
    </source>
</evidence>
<name>A0A844TB99_9BRAD</name>
<keyword evidence="4" id="KW-0547">Nucleotide-binding</keyword>
<dbReference type="InterPro" id="IPR003439">
    <property type="entry name" value="ABC_transporter-like_ATP-bd"/>
</dbReference>
<comment type="function">
    <text evidence="6">Involved in beta-(1--&gt;2)glucan export. Transmembrane domains (TMD) form a pore in the inner membrane and the ATP-binding domain (NBD) is responsible for energy generation.</text>
</comment>
<proteinExistence type="inferred from homology"/>
<dbReference type="PANTHER" id="PTHR42781:SF4">
    <property type="entry name" value="SPERMIDINE_PUTRESCINE IMPORT ATP-BINDING PROTEIN POTA"/>
    <property type="match status" value="1"/>
</dbReference>
<dbReference type="InterPro" id="IPR050093">
    <property type="entry name" value="ABC_SmlMolc_Importer"/>
</dbReference>
<feature type="domain" description="ABC transporter" evidence="7">
    <location>
        <begin position="8"/>
        <end position="242"/>
    </location>
</feature>
<dbReference type="PANTHER" id="PTHR42781">
    <property type="entry name" value="SPERMIDINE/PUTRESCINE IMPORT ATP-BINDING PROTEIN POTA"/>
    <property type="match status" value="1"/>
</dbReference>
<dbReference type="GO" id="GO:0016887">
    <property type="term" value="F:ATP hydrolysis activity"/>
    <property type="evidence" value="ECO:0007669"/>
    <property type="project" value="InterPro"/>
</dbReference>
<evidence type="ECO:0000256" key="6">
    <source>
        <dbReference type="ARBA" id="ARBA00024722"/>
    </source>
</evidence>
<dbReference type="Pfam" id="PF00005">
    <property type="entry name" value="ABC_tran"/>
    <property type="match status" value="1"/>
</dbReference>
<dbReference type="Gene3D" id="3.40.50.300">
    <property type="entry name" value="P-loop containing nucleotide triphosphate hydrolases"/>
    <property type="match status" value="1"/>
</dbReference>
<dbReference type="GO" id="GO:0005524">
    <property type="term" value="F:ATP binding"/>
    <property type="evidence" value="ECO:0007669"/>
    <property type="project" value="UniProtKB-KW"/>
</dbReference>
<evidence type="ECO:0000313" key="8">
    <source>
        <dbReference type="EMBL" id="MVT76373.1"/>
    </source>
</evidence>
<dbReference type="SUPFAM" id="SSF52540">
    <property type="entry name" value="P-loop containing nucleoside triphosphate hydrolases"/>
    <property type="match status" value="1"/>
</dbReference>
<comment type="similarity">
    <text evidence="2">Belongs to the ABC transporter superfamily.</text>
</comment>
<keyword evidence="3" id="KW-0813">Transport</keyword>
<keyword evidence="9" id="KW-1185">Reference proteome</keyword>
<dbReference type="OrthoDB" id="9802264at2"/>
<evidence type="ECO:0000256" key="2">
    <source>
        <dbReference type="ARBA" id="ARBA00005417"/>
    </source>
</evidence>
<dbReference type="PROSITE" id="PS00211">
    <property type="entry name" value="ABC_TRANSPORTER_1"/>
    <property type="match status" value="1"/>
</dbReference>
<dbReference type="AlphaFoldDB" id="A0A844TB99"/>
<dbReference type="InterPro" id="IPR027417">
    <property type="entry name" value="P-loop_NTPase"/>
</dbReference>
<dbReference type="GO" id="GO:0140359">
    <property type="term" value="F:ABC-type transporter activity"/>
    <property type="evidence" value="ECO:0007669"/>
    <property type="project" value="UniProtKB-ARBA"/>
</dbReference>
<dbReference type="Proteomes" id="UP000449969">
    <property type="component" value="Unassembled WGS sequence"/>
</dbReference>
<dbReference type="FunFam" id="3.40.50.300:FF:000042">
    <property type="entry name" value="Maltose/maltodextrin ABC transporter, ATP-binding protein"/>
    <property type="match status" value="1"/>
</dbReference>
<dbReference type="EMBL" id="WQNE01000024">
    <property type="protein sequence ID" value="MVT76373.1"/>
    <property type="molecule type" value="Genomic_DNA"/>
</dbReference>
<evidence type="ECO:0000259" key="7">
    <source>
        <dbReference type="PROSITE" id="PS50893"/>
    </source>
</evidence>
<reference evidence="8 9" key="1">
    <citation type="submission" date="2019-12" db="EMBL/GenBank/DDBJ databases">
        <title>Draft genome sequences Bradyrhizobium cajani AMBPC1010, Bradyrhizobium pachyrhizi AMBPC1040 and Bradyrhizobium yuanmingense ALSPC3051, three plant growth promoting strains isolated from nodules of Cajanus cajan L. in Dominican Republic.</title>
        <authorList>
            <person name="Flores-Felix J.D."/>
            <person name="Araujo J."/>
            <person name="Diaz-Alcantara C."/>
            <person name="Gonzalez-Andres F."/>
            <person name="Velazquez E."/>
        </authorList>
    </citation>
    <scope>NUCLEOTIDE SEQUENCE [LARGE SCALE GENOMIC DNA]</scope>
    <source>
        <strain evidence="8 9">1010</strain>
    </source>
</reference>
<dbReference type="GO" id="GO:0043190">
    <property type="term" value="C:ATP-binding cassette (ABC) transporter complex"/>
    <property type="evidence" value="ECO:0007669"/>
    <property type="project" value="UniProtKB-ARBA"/>
</dbReference>
<comment type="caution">
    <text evidence="8">The sequence shown here is derived from an EMBL/GenBank/DDBJ whole genome shotgun (WGS) entry which is preliminary data.</text>
</comment>
<evidence type="ECO:0000256" key="3">
    <source>
        <dbReference type="ARBA" id="ARBA00022448"/>
    </source>
</evidence>
<keyword evidence="5 8" id="KW-0067">ATP-binding</keyword>
<evidence type="ECO:0000313" key="9">
    <source>
        <dbReference type="Proteomes" id="UP000449969"/>
    </source>
</evidence>
<evidence type="ECO:0000256" key="5">
    <source>
        <dbReference type="ARBA" id="ARBA00022840"/>
    </source>
</evidence>
<dbReference type="InterPro" id="IPR003593">
    <property type="entry name" value="AAA+_ATPase"/>
</dbReference>
<protein>
    <submittedName>
        <fullName evidence="8">ATP-binding cassette domain-containing protein</fullName>
    </submittedName>
</protein>
<accession>A0A844TB99</accession>
<dbReference type="PROSITE" id="PS50893">
    <property type="entry name" value="ABC_TRANSPORTER_2"/>
    <property type="match status" value="1"/>
</dbReference>
<dbReference type="RefSeq" id="WP_157332819.1">
    <property type="nucleotide sequence ID" value="NZ_JANADL010000028.1"/>
</dbReference>